<gene>
    <name evidence="2" type="ORF">R1sor_012449</name>
</gene>
<proteinExistence type="predicted"/>
<dbReference type="Proteomes" id="UP001633002">
    <property type="component" value="Unassembled WGS sequence"/>
</dbReference>
<sequence length="93" mass="10201">MQDNFAHDRVNLLKVRDEESHYTVDTMKTCYWHSLLFGILALVPSSPFSHRETTLGIVLVILGATGVANIAGMIVGAVSGLGIGFCLDKTYRF</sequence>
<evidence type="ECO:0000313" key="2">
    <source>
        <dbReference type="EMBL" id="KAL3698373.1"/>
    </source>
</evidence>
<feature type="transmembrane region" description="Helical" evidence="1">
    <location>
        <begin position="30"/>
        <end position="48"/>
    </location>
</feature>
<keyword evidence="1" id="KW-0472">Membrane</keyword>
<evidence type="ECO:0000256" key="1">
    <source>
        <dbReference type="SAM" id="Phobius"/>
    </source>
</evidence>
<reference evidence="2 3" key="1">
    <citation type="submission" date="2024-09" db="EMBL/GenBank/DDBJ databases">
        <title>Chromosome-scale assembly of Riccia sorocarpa.</title>
        <authorList>
            <person name="Paukszto L."/>
        </authorList>
    </citation>
    <scope>NUCLEOTIDE SEQUENCE [LARGE SCALE GENOMIC DNA]</scope>
    <source>
        <strain evidence="2">LP-2024</strain>
        <tissue evidence="2">Aerial parts of the thallus</tissue>
    </source>
</reference>
<protein>
    <submittedName>
        <fullName evidence="2">Uncharacterized protein</fullName>
    </submittedName>
</protein>
<organism evidence="2 3">
    <name type="scientific">Riccia sorocarpa</name>
    <dbReference type="NCBI Taxonomy" id="122646"/>
    <lineage>
        <taxon>Eukaryota</taxon>
        <taxon>Viridiplantae</taxon>
        <taxon>Streptophyta</taxon>
        <taxon>Embryophyta</taxon>
        <taxon>Marchantiophyta</taxon>
        <taxon>Marchantiopsida</taxon>
        <taxon>Marchantiidae</taxon>
        <taxon>Marchantiales</taxon>
        <taxon>Ricciaceae</taxon>
        <taxon>Riccia</taxon>
    </lineage>
</organism>
<comment type="caution">
    <text evidence="2">The sequence shown here is derived from an EMBL/GenBank/DDBJ whole genome shotgun (WGS) entry which is preliminary data.</text>
</comment>
<dbReference type="AlphaFoldDB" id="A0ABD3I3T6"/>
<keyword evidence="1" id="KW-1133">Transmembrane helix</keyword>
<accession>A0ABD3I3T6</accession>
<keyword evidence="3" id="KW-1185">Reference proteome</keyword>
<name>A0ABD3I3T6_9MARC</name>
<evidence type="ECO:0000313" key="3">
    <source>
        <dbReference type="Proteomes" id="UP001633002"/>
    </source>
</evidence>
<feature type="transmembrane region" description="Helical" evidence="1">
    <location>
        <begin position="54"/>
        <end position="87"/>
    </location>
</feature>
<dbReference type="EMBL" id="JBJQOH010000002">
    <property type="protein sequence ID" value="KAL3698373.1"/>
    <property type="molecule type" value="Genomic_DNA"/>
</dbReference>
<keyword evidence="1" id="KW-0812">Transmembrane</keyword>